<dbReference type="KEGG" id="otd:J1M35_07640"/>
<evidence type="ECO:0000313" key="2">
    <source>
        <dbReference type="Proteomes" id="UP000663903"/>
    </source>
</evidence>
<name>A0A975CJH6_9BURK</name>
<dbReference type="PANTHER" id="PTHR34290">
    <property type="entry name" value="SI:CH73-390P7.2"/>
    <property type="match status" value="1"/>
</dbReference>
<evidence type="ECO:0000313" key="1">
    <source>
        <dbReference type="EMBL" id="QTD46734.1"/>
    </source>
</evidence>
<keyword evidence="2" id="KW-1185">Reference proteome</keyword>
<protein>
    <submittedName>
        <fullName evidence="1">DUF393 domain-containing protein</fullName>
    </submittedName>
</protein>
<reference evidence="1" key="1">
    <citation type="submission" date="2021-03" db="EMBL/GenBank/DDBJ databases">
        <title>Ottowia sp. 27C isolated from the cloaca of a Giant Asian pond turtle (Heosemys grandis).</title>
        <authorList>
            <person name="Spergser J."/>
            <person name="Busse H.-J."/>
        </authorList>
    </citation>
    <scope>NUCLEOTIDE SEQUENCE</scope>
    <source>
        <strain evidence="1">27C</strain>
    </source>
</reference>
<dbReference type="Pfam" id="PF04134">
    <property type="entry name" value="DCC1-like"/>
    <property type="match status" value="1"/>
</dbReference>
<dbReference type="GO" id="GO:0015035">
    <property type="term" value="F:protein-disulfide reductase activity"/>
    <property type="evidence" value="ECO:0007669"/>
    <property type="project" value="InterPro"/>
</dbReference>
<gene>
    <name evidence="1" type="ORF">J1M35_07640</name>
</gene>
<dbReference type="InterPro" id="IPR007263">
    <property type="entry name" value="DCC1-like"/>
</dbReference>
<dbReference type="RefSeq" id="WP_208010633.1">
    <property type="nucleotide sequence ID" value="NZ_CP071796.1"/>
</dbReference>
<dbReference type="AlphaFoldDB" id="A0A975CJH6"/>
<sequence length="152" mass="16462">MNPSHYPLTLYFDASCPLCAAEMENLRLRDAAGRLRFVDASAPGFDAALAGATVAELMTLMHARTADGRLLRGVPAFELAYEAVGLTTVSTALRAPVLRPLLNALYPVIARHRQRLPRPLVQLIFGRALRRAATQAASCRCDAASGCSVERR</sequence>
<organism evidence="1 2">
    <name type="scientific">Ottowia testudinis</name>
    <dbReference type="NCBI Taxonomy" id="2816950"/>
    <lineage>
        <taxon>Bacteria</taxon>
        <taxon>Pseudomonadati</taxon>
        <taxon>Pseudomonadota</taxon>
        <taxon>Betaproteobacteria</taxon>
        <taxon>Burkholderiales</taxon>
        <taxon>Comamonadaceae</taxon>
        <taxon>Ottowia</taxon>
    </lineage>
</organism>
<proteinExistence type="predicted"/>
<dbReference type="InterPro" id="IPR044691">
    <property type="entry name" value="DCC1_Trx"/>
</dbReference>
<dbReference type="EMBL" id="CP071796">
    <property type="protein sequence ID" value="QTD46734.1"/>
    <property type="molecule type" value="Genomic_DNA"/>
</dbReference>
<dbReference type="PANTHER" id="PTHR34290:SF2">
    <property type="entry name" value="OS04G0668800 PROTEIN"/>
    <property type="match status" value="1"/>
</dbReference>
<dbReference type="Proteomes" id="UP000663903">
    <property type="component" value="Chromosome"/>
</dbReference>
<accession>A0A975CJH6</accession>